<evidence type="ECO:0000313" key="1">
    <source>
        <dbReference type="EMBL" id="MCP8900372.1"/>
    </source>
</evidence>
<reference evidence="1" key="1">
    <citation type="submission" date="2022-05" db="EMBL/GenBank/DDBJ databases">
        <authorList>
            <person name="Sun H.-N."/>
        </authorList>
    </citation>
    <scope>NUCLEOTIDE SEQUENCE</scope>
    <source>
        <strain evidence="1">HB14</strain>
    </source>
</reference>
<accession>A0A9X2KUK8</accession>
<comment type="caution">
    <text evidence="1">The sequence shown here is derived from an EMBL/GenBank/DDBJ whole genome shotgun (WGS) entry which is preliminary data.</text>
</comment>
<evidence type="ECO:0000313" key="2">
    <source>
        <dbReference type="Proteomes" id="UP001139319"/>
    </source>
</evidence>
<protein>
    <submittedName>
        <fullName evidence="1">Uncharacterized protein</fullName>
    </submittedName>
</protein>
<organism evidence="1 2">
    <name type="scientific">Gilvimarinus xylanilyticus</name>
    <dbReference type="NCBI Taxonomy" id="2944139"/>
    <lineage>
        <taxon>Bacteria</taxon>
        <taxon>Pseudomonadati</taxon>
        <taxon>Pseudomonadota</taxon>
        <taxon>Gammaproteobacteria</taxon>
        <taxon>Cellvibrionales</taxon>
        <taxon>Cellvibrionaceae</taxon>
        <taxon>Gilvimarinus</taxon>
    </lineage>
</organism>
<proteinExistence type="predicted"/>
<sequence length="95" mass="10947">MPTVKEIIAKGKSGKVKGLDFVSYKTDKGYELHSNEKMQLTGETLQSSTNKIWVETLDEAVDLLKTEKYRIRLVCNDVSPPQRNMREWKALEIVF</sequence>
<dbReference type="AlphaFoldDB" id="A0A9X2KUK8"/>
<name>A0A9X2KUK8_9GAMM</name>
<reference evidence="1" key="2">
    <citation type="submission" date="2023-01" db="EMBL/GenBank/DDBJ databases">
        <title>Gilvimarinus xylanilyticus HB14 isolated from Caulerpa lentillifera aquaculture base in Hainan, China.</title>
        <authorList>
            <person name="Zhang Y.-J."/>
        </authorList>
    </citation>
    <scope>NUCLEOTIDE SEQUENCE</scope>
    <source>
        <strain evidence="1">HB14</strain>
    </source>
</reference>
<dbReference type="Proteomes" id="UP001139319">
    <property type="component" value="Unassembled WGS sequence"/>
</dbReference>
<dbReference type="EMBL" id="JAMFTH010000005">
    <property type="protein sequence ID" value="MCP8900372.1"/>
    <property type="molecule type" value="Genomic_DNA"/>
</dbReference>
<dbReference type="RefSeq" id="WP_253968665.1">
    <property type="nucleotide sequence ID" value="NZ_JAMFTH010000005.1"/>
</dbReference>
<keyword evidence="2" id="KW-1185">Reference proteome</keyword>
<gene>
    <name evidence="1" type="ORF">M6D89_13790</name>
</gene>